<dbReference type="Gene3D" id="3.40.30.10">
    <property type="entry name" value="Glutaredoxin"/>
    <property type="match status" value="1"/>
</dbReference>
<sequence length="586" mass="63046">MNDMTIKGGHGNGGGGGRKKPIHPGAGRRNALLHPKGRVLTPEELATVKGLIGEGPYERPLLIEYLHKIQDAEGCLPAGLLQGLAELMRVPMAEVYEVATFYAHFDVVPDDAERPPAVTVRVCDSLSCMMAGAEQLIEALQSKDAPNVRILRAPCVGSCHTAPVAHVGHHHVDHATPTKVMELATGGHTHPEVPAYQTLEQYVSEGGYEVLKACLSGKHTVEDVIATLSDGGLRGLGGAGFPTGRKWTLVRAEKGPRLMAVNGDEGEPGTFKDRHYLETRPHQFLEGMLIAAWAVEAEEVFIYMRDEYQAVLEILRAELPKLQAANLAPHTKINLRRGAGAYICGEESAMIESIEGKRGLPRHRPPYVAQVGIFNRPTLVNNVETLYWIPQIIEKGAGWFENQGTNGAKGFRSYSVSGHVANPGVILAPAGSTANDLVRLCGGMKEGHTFKGYLPGGASGGILPVSMADIPLDFGQLEKHGCFVGSHAVVILSDKDDMKAVALNLMKFFEDESCGQCTPCRNGTEKAVQLMSRPSWDKELLDDLAQVMRDASICGLGQAASNPLTSVIKFFPDDIVSGSPAAPERD</sequence>
<dbReference type="Gene3D" id="3.40.50.11540">
    <property type="entry name" value="NADH-ubiquinone oxidoreductase 51kDa subunit"/>
    <property type="match status" value="1"/>
</dbReference>
<dbReference type="GO" id="GO:0010181">
    <property type="term" value="F:FMN binding"/>
    <property type="evidence" value="ECO:0007669"/>
    <property type="project" value="InterPro"/>
</dbReference>
<dbReference type="InterPro" id="IPR037225">
    <property type="entry name" value="Nuo51_FMN-bd_sf"/>
</dbReference>
<dbReference type="InterPro" id="IPR019575">
    <property type="entry name" value="Nuop51_4Fe4S-bd"/>
</dbReference>
<dbReference type="Gene3D" id="1.10.10.1590">
    <property type="entry name" value="NADH-quinone oxidoreductase subunit E"/>
    <property type="match status" value="1"/>
</dbReference>
<dbReference type="SUPFAM" id="SSF140490">
    <property type="entry name" value="Nqo1C-terminal domain-like"/>
    <property type="match status" value="1"/>
</dbReference>
<dbReference type="SMART" id="SM00928">
    <property type="entry name" value="NADH_4Fe-4S"/>
    <property type="match status" value="1"/>
</dbReference>
<comment type="similarity">
    <text evidence="2">Belongs to the complex I 51 kDa subunit family.</text>
</comment>
<dbReference type="InterPro" id="IPR041921">
    <property type="entry name" value="NuoE_N"/>
</dbReference>
<dbReference type="AlphaFoldDB" id="A0A0D6JKE8"/>
<dbReference type="PANTHER" id="PTHR43578">
    <property type="entry name" value="NADH-QUINONE OXIDOREDUCTASE SUBUNIT F"/>
    <property type="match status" value="1"/>
</dbReference>
<reference evidence="10" key="1">
    <citation type="submission" date="2015-02" db="EMBL/GenBank/DDBJ databases">
        <authorList>
            <person name="Chooi Y.-H."/>
        </authorList>
    </citation>
    <scope>NUCLEOTIDE SEQUENCE [LARGE SCALE GENOMIC DNA]</scope>
    <source>
        <strain evidence="10">strain Y</strain>
    </source>
</reference>
<dbReference type="InterPro" id="IPR001949">
    <property type="entry name" value="NADH-UbQ_OxRdtase_51kDa_CS"/>
</dbReference>
<dbReference type="Pfam" id="PF01257">
    <property type="entry name" value="2Fe-2S_thioredx"/>
    <property type="match status" value="1"/>
</dbReference>
<feature type="region of interest" description="Disordered" evidence="7">
    <location>
        <begin position="1"/>
        <end position="34"/>
    </location>
</feature>
<dbReference type="GO" id="GO:0051539">
    <property type="term" value="F:4 iron, 4 sulfur cluster binding"/>
    <property type="evidence" value="ECO:0007669"/>
    <property type="project" value="UniProtKB-KW"/>
</dbReference>
<gene>
    <name evidence="9" type="ORF">YBN1229_v1_3568</name>
</gene>
<dbReference type="InterPro" id="IPR037207">
    <property type="entry name" value="Nuop51_4Fe4S-bd_sf"/>
</dbReference>
<evidence type="ECO:0000256" key="4">
    <source>
        <dbReference type="ARBA" id="ARBA00022723"/>
    </source>
</evidence>
<name>A0A0D6JKE8_9HYPH</name>
<dbReference type="KEGG" id="fil:BN1229_v1_3576"/>
<dbReference type="Pfam" id="PF10589">
    <property type="entry name" value="NADH_4Fe-4S"/>
    <property type="match status" value="1"/>
</dbReference>
<accession>A0A0D6JKE8</accession>
<keyword evidence="5" id="KW-0408">Iron</keyword>
<dbReference type="Pfam" id="PF10531">
    <property type="entry name" value="SLBB"/>
    <property type="match status" value="1"/>
</dbReference>
<evidence type="ECO:0000313" key="9">
    <source>
        <dbReference type="EMBL" id="CPR22135.1"/>
    </source>
</evidence>
<dbReference type="PROSITE" id="PS00645">
    <property type="entry name" value="COMPLEX1_51K_2"/>
    <property type="match status" value="1"/>
</dbReference>
<dbReference type="GO" id="GO:0046872">
    <property type="term" value="F:metal ion binding"/>
    <property type="evidence" value="ECO:0007669"/>
    <property type="project" value="UniProtKB-KW"/>
</dbReference>
<dbReference type="FunFam" id="3.10.20.600:FF:000006">
    <property type="entry name" value="Formate dehydrogenase, beta subunit"/>
    <property type="match status" value="1"/>
</dbReference>
<feature type="domain" description="NADH-ubiquinone oxidoreductase 51kDa subunit iron-sulphur binding" evidence="8">
    <location>
        <begin position="499"/>
        <end position="544"/>
    </location>
</feature>
<dbReference type="InterPro" id="IPR019554">
    <property type="entry name" value="Soluble_ligand-bd"/>
</dbReference>
<dbReference type="KEGG" id="fiy:BN1229_v1_3568"/>
<dbReference type="OrthoDB" id="9761899at2"/>
<evidence type="ECO:0000256" key="3">
    <source>
        <dbReference type="ARBA" id="ARBA00022485"/>
    </source>
</evidence>
<dbReference type="SUPFAM" id="SSF52833">
    <property type="entry name" value="Thioredoxin-like"/>
    <property type="match status" value="1"/>
</dbReference>
<dbReference type="Proteomes" id="UP000033187">
    <property type="component" value="Chromosome 1"/>
</dbReference>
<dbReference type="InterPro" id="IPR036249">
    <property type="entry name" value="Thioredoxin-like_sf"/>
</dbReference>
<protein>
    <submittedName>
        <fullName evidence="9">Tungsten-containing formate dehydrogenase beta subunit</fullName>
    </submittedName>
</protein>
<comment type="cofactor">
    <cofactor evidence="1">
        <name>FMN</name>
        <dbReference type="ChEBI" id="CHEBI:58210"/>
    </cofactor>
</comment>
<evidence type="ECO:0000259" key="8">
    <source>
        <dbReference type="SMART" id="SM00928"/>
    </source>
</evidence>
<evidence type="ECO:0000256" key="5">
    <source>
        <dbReference type="ARBA" id="ARBA00023004"/>
    </source>
</evidence>
<evidence type="ECO:0000256" key="2">
    <source>
        <dbReference type="ARBA" id="ARBA00007523"/>
    </source>
</evidence>
<organism evidence="9 10">
    <name type="scientific">Candidatus Filomicrobium marinum</name>
    <dbReference type="NCBI Taxonomy" id="1608628"/>
    <lineage>
        <taxon>Bacteria</taxon>
        <taxon>Pseudomonadati</taxon>
        <taxon>Pseudomonadota</taxon>
        <taxon>Alphaproteobacteria</taxon>
        <taxon>Hyphomicrobiales</taxon>
        <taxon>Hyphomicrobiaceae</taxon>
        <taxon>Filomicrobium</taxon>
    </lineage>
</organism>
<evidence type="ECO:0000256" key="6">
    <source>
        <dbReference type="ARBA" id="ARBA00023014"/>
    </source>
</evidence>
<dbReference type="CDD" id="cd03082">
    <property type="entry name" value="TRX_Fd_NuoE_W_FDH_beta"/>
    <property type="match status" value="1"/>
</dbReference>
<dbReference type="Gene3D" id="1.20.1440.230">
    <property type="entry name" value="NADH-ubiquinone oxidoreductase 51kDa subunit, iron-sulphur binding domain"/>
    <property type="match status" value="1"/>
</dbReference>
<dbReference type="EMBL" id="LN829119">
    <property type="protein sequence ID" value="CPR22135.1"/>
    <property type="molecule type" value="Genomic_DNA"/>
</dbReference>
<evidence type="ECO:0000256" key="1">
    <source>
        <dbReference type="ARBA" id="ARBA00001917"/>
    </source>
</evidence>
<dbReference type="Gene3D" id="3.10.20.600">
    <property type="match status" value="1"/>
</dbReference>
<dbReference type="PANTHER" id="PTHR43578:SF3">
    <property type="entry name" value="NADH-QUINONE OXIDOREDUCTASE SUBUNIT F"/>
    <property type="match status" value="1"/>
</dbReference>
<dbReference type="PROSITE" id="PS00644">
    <property type="entry name" value="COMPLEX1_51K_1"/>
    <property type="match status" value="1"/>
</dbReference>
<evidence type="ECO:0000256" key="7">
    <source>
        <dbReference type="SAM" id="MobiDB-lite"/>
    </source>
</evidence>
<dbReference type="GO" id="GO:0008137">
    <property type="term" value="F:NADH dehydrogenase (ubiquinone) activity"/>
    <property type="evidence" value="ECO:0007669"/>
    <property type="project" value="InterPro"/>
</dbReference>
<proteinExistence type="inferred from homology"/>
<dbReference type="SUPFAM" id="SSF142984">
    <property type="entry name" value="Nqo1 middle domain-like"/>
    <property type="match status" value="1"/>
</dbReference>
<keyword evidence="3" id="KW-0004">4Fe-4S</keyword>
<evidence type="ECO:0000313" key="10">
    <source>
        <dbReference type="Proteomes" id="UP000033187"/>
    </source>
</evidence>
<keyword evidence="4" id="KW-0479">Metal-binding</keyword>
<dbReference type="SUPFAM" id="SSF142019">
    <property type="entry name" value="Nqo1 FMN-binding domain-like"/>
    <property type="match status" value="1"/>
</dbReference>
<dbReference type="Pfam" id="PF01512">
    <property type="entry name" value="Complex1_51K"/>
    <property type="match status" value="1"/>
</dbReference>
<keyword evidence="10" id="KW-1185">Reference proteome</keyword>
<keyword evidence="6" id="KW-0411">Iron-sulfur</keyword>
<dbReference type="InterPro" id="IPR011538">
    <property type="entry name" value="Nuo51_FMN-bd"/>
</dbReference>